<dbReference type="Proteomes" id="UP000019116">
    <property type="component" value="Chromosome 5A"/>
</dbReference>
<dbReference type="Gramene" id="TraesWEE_scaffold_018854_01G000400.1">
    <property type="protein sequence ID" value="TraesWEE_scaffold_018854_01G000400.1"/>
    <property type="gene ID" value="TraesWEE_scaffold_018854_01G000400"/>
</dbReference>
<dbReference type="Gramene" id="TraesROB_scaffold_041542_01G000200.1">
    <property type="protein sequence ID" value="TraesROB_scaffold_041542_01G000200.1"/>
    <property type="gene ID" value="TraesROB_scaffold_041542_01G000200"/>
</dbReference>
<keyword evidence="7" id="KW-1185">Reference proteome</keyword>
<dbReference type="Gramene" id="TraesCS5A02G557600.1">
    <property type="protein sequence ID" value="TraesCS5A02G557600.1.cds1"/>
    <property type="gene ID" value="TraesCS5A02G557600"/>
</dbReference>
<dbReference type="Gramene" id="TraesJUL5A03G02805250.1">
    <property type="protein sequence ID" value="TraesJUL5A03G02805250.1.CDS1"/>
    <property type="gene ID" value="TraesJUL5A03G02805250"/>
</dbReference>
<dbReference type="CDD" id="cd00042">
    <property type="entry name" value="CY"/>
    <property type="match status" value="1"/>
</dbReference>
<dbReference type="Pfam" id="PF16845">
    <property type="entry name" value="SQAPI"/>
    <property type="match status" value="1"/>
</dbReference>
<evidence type="ECO:0000313" key="7">
    <source>
        <dbReference type="Proteomes" id="UP000019116"/>
    </source>
</evidence>
<dbReference type="Gramene" id="TraesSTA5A03G02778270.1">
    <property type="protein sequence ID" value="TraesSTA5A03G02778270.1.CDS1"/>
    <property type="gene ID" value="TraesSTA5A03G02778270"/>
</dbReference>
<accession>A0A3B6KV44</accession>
<dbReference type="OrthoDB" id="2016588at2759"/>
<name>A0A3B6KV44_WHEAT</name>
<evidence type="ECO:0000256" key="2">
    <source>
        <dbReference type="ARBA" id="ARBA00022690"/>
    </source>
</evidence>
<dbReference type="InterPro" id="IPR046350">
    <property type="entry name" value="Cystatin_sf"/>
</dbReference>
<dbReference type="Gramene" id="TraesLAC5A03G02738440.1">
    <property type="protein sequence ID" value="TraesLAC5A03G02738440.1.CDS1"/>
    <property type="gene ID" value="TraesLAC5A03G02738440"/>
</dbReference>
<dbReference type="EnsemblPlants" id="TraesCS5A02G557600.1">
    <property type="protein sequence ID" value="TraesCS5A02G557600.1.cds1"/>
    <property type="gene ID" value="TraesCS5A02G557600"/>
</dbReference>
<protein>
    <submittedName>
        <fullName evidence="6">Cysteine proteinase inhibitor</fullName>
    </submittedName>
</protein>
<dbReference type="Gramene" id="TraesCAD_scaffold_040585_01G000500.1">
    <property type="protein sequence ID" value="TraesCAD_scaffold_040585_01G000500.1"/>
    <property type="gene ID" value="TraesCAD_scaffold_040585_01G000500"/>
</dbReference>
<dbReference type="AlphaFoldDB" id="A0A3B6KV44"/>
<proteinExistence type="inferred from homology"/>
<evidence type="ECO:0000256" key="3">
    <source>
        <dbReference type="ARBA" id="ARBA00022704"/>
    </source>
</evidence>
<dbReference type="SMR" id="A0A3B6KV44"/>
<keyword evidence="3" id="KW-0789">Thiol protease inhibitor</keyword>
<dbReference type="GO" id="GO:0004869">
    <property type="term" value="F:cysteine-type endopeptidase inhibitor activity"/>
    <property type="evidence" value="ECO:0007669"/>
    <property type="project" value="UniProtKB-KW"/>
</dbReference>
<dbReference type="Gramene" id="TraesRN5A0101323600.1">
    <property type="protein sequence ID" value="TraesRN5A0101323600.1"/>
    <property type="gene ID" value="TraesRN5A0101323600"/>
</dbReference>
<dbReference type="RefSeq" id="XP_044386289.1">
    <property type="nucleotide sequence ID" value="XM_044530354.1"/>
</dbReference>
<evidence type="ECO:0000256" key="1">
    <source>
        <dbReference type="ARBA" id="ARBA00007233"/>
    </source>
</evidence>
<keyword evidence="4" id="KW-0611">Plant defense</keyword>
<dbReference type="PANTHER" id="PTHR47116">
    <property type="entry name" value="PHLOEM FILAMENT PROTEIN"/>
    <property type="match status" value="1"/>
</dbReference>
<organism evidence="6">
    <name type="scientific">Triticum aestivum</name>
    <name type="common">Wheat</name>
    <dbReference type="NCBI Taxonomy" id="4565"/>
    <lineage>
        <taxon>Eukaryota</taxon>
        <taxon>Viridiplantae</taxon>
        <taxon>Streptophyta</taxon>
        <taxon>Embryophyta</taxon>
        <taxon>Tracheophyta</taxon>
        <taxon>Spermatophyta</taxon>
        <taxon>Magnoliopsida</taxon>
        <taxon>Liliopsida</taxon>
        <taxon>Poales</taxon>
        <taxon>Poaceae</taxon>
        <taxon>BOP clade</taxon>
        <taxon>Pooideae</taxon>
        <taxon>Triticodae</taxon>
        <taxon>Triticeae</taxon>
        <taxon>Triticinae</taxon>
        <taxon>Triticum</taxon>
    </lineage>
</organism>
<gene>
    <name evidence="6" type="primary">LOC123108598</name>
</gene>
<sequence>MAARARYLLPPTLHTGTSIVGRGGLPGVWFPIPNMEDACIQELGRWALAQHMCLATPSGLQFRRVTGGEQQVISGVKYRLVVDAADNCGRTMRYLAVVYEKPWTNTRRLTSFGPAACT</sequence>
<dbReference type="InterPro" id="IPR027214">
    <property type="entry name" value="Cystatin"/>
</dbReference>
<dbReference type="Gramene" id="TraesNOR5A03G02811470.1">
    <property type="protein sequence ID" value="TraesNOR5A03G02811470.1.CDS1"/>
    <property type="gene ID" value="TraesNOR5A03G02811470"/>
</dbReference>
<dbReference type="GO" id="GO:0006952">
    <property type="term" value="P:defense response"/>
    <property type="evidence" value="ECO:0007669"/>
    <property type="project" value="UniProtKB-KW"/>
</dbReference>
<dbReference type="Gramene" id="TraesLDM5A03G02790750.1">
    <property type="protein sequence ID" value="TraesLDM5A03G02790750.1.CDS1"/>
    <property type="gene ID" value="TraesLDM5A03G02790750"/>
</dbReference>
<comment type="similarity">
    <text evidence="1">Belongs to the cystatin family. Phytocystatin subfamily.</text>
</comment>
<dbReference type="Gramene" id="TraesKAR5A01G0438080.1">
    <property type="protein sequence ID" value="cds.TraesKAR5A01G0438080.1"/>
    <property type="gene ID" value="TraesKAR5A01G0438080"/>
</dbReference>
<dbReference type="Gramene" id="TraesPARA_EIv1.0_1503000.1">
    <property type="protein sequence ID" value="TraesPARA_EIv1.0_1503000.1.CDS1"/>
    <property type="gene ID" value="TraesPARA_EIv1.0_1503000"/>
</dbReference>
<evidence type="ECO:0000313" key="6">
    <source>
        <dbReference type="EnsemblPlants" id="TraesCS5A02G557600.1.cds1"/>
    </source>
</evidence>
<dbReference type="GeneID" id="123108598"/>
<dbReference type="Gramene" id="TraesCS5A03G1298400.1">
    <property type="protein sequence ID" value="TraesCS5A03G1298400.1.CDS1"/>
    <property type="gene ID" value="TraesCS5A03G1298400"/>
</dbReference>
<dbReference type="STRING" id="4565.A0A3B6KV44"/>
<evidence type="ECO:0000259" key="5">
    <source>
        <dbReference type="Pfam" id="PF16845"/>
    </source>
</evidence>
<reference evidence="6" key="1">
    <citation type="submission" date="2018-08" db="EMBL/GenBank/DDBJ databases">
        <authorList>
            <person name="Rossello M."/>
        </authorList>
    </citation>
    <scope>NUCLEOTIDE SEQUENCE [LARGE SCALE GENOMIC DNA]</scope>
    <source>
        <strain evidence="6">cv. Chinese Spring</strain>
    </source>
</reference>
<dbReference type="InterPro" id="IPR000010">
    <property type="entry name" value="Cystatin_dom"/>
</dbReference>
<reference evidence="6" key="2">
    <citation type="submission" date="2018-10" db="UniProtKB">
        <authorList>
            <consortium name="EnsemblPlants"/>
        </authorList>
    </citation>
    <scope>IDENTIFICATION</scope>
</reference>
<feature type="domain" description="Cystatin" evidence="5">
    <location>
        <begin position="32"/>
        <end position="113"/>
    </location>
</feature>
<dbReference type="SUPFAM" id="SSF54403">
    <property type="entry name" value="Cystatin/monellin"/>
    <property type="match status" value="1"/>
</dbReference>
<evidence type="ECO:0000256" key="4">
    <source>
        <dbReference type="ARBA" id="ARBA00022821"/>
    </source>
</evidence>
<dbReference type="Gene3D" id="3.10.450.10">
    <property type="match status" value="1"/>
</dbReference>
<keyword evidence="2" id="KW-0646">Protease inhibitor</keyword>